<evidence type="ECO:0000313" key="15">
    <source>
        <dbReference type="Proteomes" id="UP000192251"/>
    </source>
</evidence>
<feature type="transmembrane region" description="Helical" evidence="11">
    <location>
        <begin position="868"/>
        <end position="890"/>
    </location>
</feature>
<dbReference type="InterPro" id="IPR027417">
    <property type="entry name" value="P-loop_NTPase"/>
</dbReference>
<dbReference type="PANTHER" id="PTHR43394">
    <property type="entry name" value="ATP-DEPENDENT PERMEASE MDL1, MITOCHONDRIAL"/>
    <property type="match status" value="1"/>
</dbReference>
<evidence type="ECO:0000259" key="12">
    <source>
        <dbReference type="PROSITE" id="PS50893"/>
    </source>
</evidence>
<evidence type="ECO:0000256" key="5">
    <source>
        <dbReference type="ARBA" id="ARBA00022692"/>
    </source>
</evidence>
<evidence type="ECO:0000256" key="11">
    <source>
        <dbReference type="SAM" id="Phobius"/>
    </source>
</evidence>
<evidence type="ECO:0000256" key="4">
    <source>
        <dbReference type="ARBA" id="ARBA00022519"/>
    </source>
</evidence>
<dbReference type="Pfam" id="PF00664">
    <property type="entry name" value="ABC_membrane"/>
    <property type="match status" value="2"/>
</dbReference>
<feature type="transmembrane region" description="Helical" evidence="11">
    <location>
        <begin position="653"/>
        <end position="675"/>
    </location>
</feature>
<evidence type="ECO:0000256" key="9">
    <source>
        <dbReference type="ARBA" id="ARBA00023136"/>
    </source>
</evidence>
<evidence type="ECO:0000256" key="2">
    <source>
        <dbReference type="ARBA" id="ARBA00022448"/>
    </source>
</evidence>
<keyword evidence="6" id="KW-0547">Nucleotide-binding</keyword>
<dbReference type="GO" id="GO:0005524">
    <property type="term" value="F:ATP binding"/>
    <property type="evidence" value="ECO:0007669"/>
    <property type="project" value="UniProtKB-KW"/>
</dbReference>
<gene>
    <name evidence="14" type="ORF">B7C62_00985</name>
</gene>
<dbReference type="SMART" id="SM00382">
    <property type="entry name" value="AAA"/>
    <property type="match status" value="2"/>
</dbReference>
<dbReference type="EMBL" id="CP020563">
    <property type="protein sequence ID" value="ARF70984.1"/>
    <property type="molecule type" value="Genomic_DNA"/>
</dbReference>
<dbReference type="Proteomes" id="UP000192251">
    <property type="component" value="Chromosome"/>
</dbReference>
<name>A0ABC8BKR0_9ACTN</name>
<dbReference type="InterPro" id="IPR003593">
    <property type="entry name" value="AAA+_ATPase"/>
</dbReference>
<feature type="domain" description="ABC transporter" evidence="12">
    <location>
        <begin position="345"/>
        <end position="579"/>
    </location>
</feature>
<keyword evidence="3" id="KW-1003">Cell membrane</keyword>
<feature type="domain" description="ABC transporter" evidence="12">
    <location>
        <begin position="963"/>
        <end position="1199"/>
    </location>
</feature>
<dbReference type="InterPro" id="IPR017871">
    <property type="entry name" value="ABC_transporter-like_CS"/>
</dbReference>
<dbReference type="InterPro" id="IPR039421">
    <property type="entry name" value="Type_1_exporter"/>
</dbReference>
<feature type="transmembrane region" description="Helical" evidence="11">
    <location>
        <begin position="66"/>
        <end position="91"/>
    </location>
</feature>
<feature type="transmembrane region" description="Helical" evidence="11">
    <location>
        <begin position="687"/>
        <end position="706"/>
    </location>
</feature>
<dbReference type="InterPro" id="IPR003439">
    <property type="entry name" value="ABC_transporter-like_ATP-bd"/>
</dbReference>
<keyword evidence="9 11" id="KW-0472">Membrane</keyword>
<keyword evidence="2" id="KW-0813">Transport</keyword>
<evidence type="ECO:0000256" key="6">
    <source>
        <dbReference type="ARBA" id="ARBA00022741"/>
    </source>
</evidence>
<dbReference type="GO" id="GO:0005886">
    <property type="term" value="C:plasma membrane"/>
    <property type="evidence" value="ECO:0007669"/>
    <property type="project" value="UniProtKB-SubCell"/>
</dbReference>
<dbReference type="FunFam" id="3.40.50.300:FF:001001">
    <property type="entry name" value="Multidrug ABC transporter ATP-binding protein"/>
    <property type="match status" value="1"/>
</dbReference>
<feature type="transmembrane region" description="Helical" evidence="11">
    <location>
        <begin position="196"/>
        <end position="215"/>
    </location>
</feature>
<comment type="similarity">
    <text evidence="10">Belongs to the ABC transporter superfamily. Siderophore-Fe(3+) uptake transporter (SIUT) (TC 3.A.1.21) family.</text>
</comment>
<feature type="transmembrane region" description="Helical" evidence="11">
    <location>
        <begin position="26"/>
        <end position="46"/>
    </location>
</feature>
<evidence type="ECO:0000256" key="1">
    <source>
        <dbReference type="ARBA" id="ARBA00004429"/>
    </source>
</evidence>
<evidence type="ECO:0000259" key="13">
    <source>
        <dbReference type="PROSITE" id="PS50929"/>
    </source>
</evidence>
<protein>
    <submittedName>
        <fullName evidence="14">ABC transporter permease</fullName>
    </submittedName>
</protein>
<dbReference type="InterPro" id="IPR011527">
    <property type="entry name" value="ABC1_TM_dom"/>
</dbReference>
<reference evidence="14 15" key="1">
    <citation type="submission" date="2017-04" db="EMBL/GenBank/DDBJ databases">
        <title>The complete genome sequence of Streptomyces albolongus YIM 101047, the producer of novel bafilomycins and novel odoriferous sesquiterpenoids.</title>
        <authorList>
            <person name="Yin M."/>
            <person name="Jiang Y."/>
        </authorList>
    </citation>
    <scope>NUCLEOTIDE SEQUENCE [LARGE SCALE GENOMIC DNA]</scope>
    <source>
        <strain evidence="14 15">YIM 101047</strain>
    </source>
</reference>
<accession>A0ABC8BKR0</accession>
<dbReference type="InterPro" id="IPR036640">
    <property type="entry name" value="ABC1_TM_sf"/>
</dbReference>
<evidence type="ECO:0000256" key="3">
    <source>
        <dbReference type="ARBA" id="ARBA00022475"/>
    </source>
</evidence>
<feature type="domain" description="ABC transmembrane type-1" evidence="13">
    <location>
        <begin position="717"/>
        <end position="932"/>
    </location>
</feature>
<dbReference type="PROSITE" id="PS50893">
    <property type="entry name" value="ABC_TRANSPORTER_2"/>
    <property type="match status" value="2"/>
</dbReference>
<feature type="transmembrane region" description="Helical" evidence="11">
    <location>
        <begin position="169"/>
        <end position="190"/>
    </location>
</feature>
<dbReference type="KEGG" id="kab:B7C62_00985"/>
<dbReference type="Pfam" id="PF00005">
    <property type="entry name" value="ABC_tran"/>
    <property type="match status" value="2"/>
</dbReference>
<dbReference type="FunFam" id="3.40.50.300:FF:000221">
    <property type="entry name" value="Multidrug ABC transporter ATP-binding protein"/>
    <property type="match status" value="1"/>
</dbReference>
<organism evidence="14 15">
    <name type="scientific">Kitasatospora albolonga</name>
    <dbReference type="NCBI Taxonomy" id="68173"/>
    <lineage>
        <taxon>Bacteria</taxon>
        <taxon>Bacillati</taxon>
        <taxon>Actinomycetota</taxon>
        <taxon>Actinomycetes</taxon>
        <taxon>Kitasatosporales</taxon>
        <taxon>Streptomycetaceae</taxon>
        <taxon>Kitasatospora</taxon>
    </lineage>
</organism>
<keyword evidence="4" id="KW-0997">Cell inner membrane</keyword>
<dbReference type="PANTHER" id="PTHR43394:SF1">
    <property type="entry name" value="ATP-BINDING CASSETTE SUB-FAMILY B MEMBER 10, MITOCHONDRIAL"/>
    <property type="match status" value="1"/>
</dbReference>
<feature type="domain" description="ABC transmembrane type-1" evidence="13">
    <location>
        <begin position="28"/>
        <end position="311"/>
    </location>
</feature>
<keyword evidence="5 11" id="KW-0812">Transmembrane</keyword>
<feature type="transmembrane region" description="Helical" evidence="11">
    <location>
        <begin position="253"/>
        <end position="274"/>
    </location>
</feature>
<keyword evidence="8 11" id="KW-1133">Transmembrane helix</keyword>
<keyword evidence="7" id="KW-0067">ATP-binding</keyword>
<dbReference type="RefSeq" id="WP_084744193.1">
    <property type="nucleotide sequence ID" value="NZ_CP020563.1"/>
</dbReference>
<evidence type="ECO:0000313" key="14">
    <source>
        <dbReference type="EMBL" id="ARF70984.1"/>
    </source>
</evidence>
<dbReference type="Gene3D" id="3.40.50.300">
    <property type="entry name" value="P-loop containing nucleotide triphosphate hydrolases"/>
    <property type="match status" value="2"/>
</dbReference>
<evidence type="ECO:0000256" key="7">
    <source>
        <dbReference type="ARBA" id="ARBA00022840"/>
    </source>
</evidence>
<dbReference type="PROSITE" id="PS50929">
    <property type="entry name" value="ABC_TM1F"/>
    <property type="match status" value="2"/>
</dbReference>
<feature type="transmembrane region" description="Helical" evidence="11">
    <location>
        <begin position="896"/>
        <end position="917"/>
    </location>
</feature>
<dbReference type="Gene3D" id="1.20.1560.10">
    <property type="entry name" value="ABC transporter type 1, transmembrane domain"/>
    <property type="match status" value="2"/>
</dbReference>
<dbReference type="SUPFAM" id="SSF52540">
    <property type="entry name" value="P-loop containing nucleoside triphosphate hydrolases"/>
    <property type="match status" value="2"/>
</dbReference>
<evidence type="ECO:0000256" key="8">
    <source>
        <dbReference type="ARBA" id="ARBA00022989"/>
    </source>
</evidence>
<dbReference type="SUPFAM" id="SSF90123">
    <property type="entry name" value="ABC transporter transmembrane region"/>
    <property type="match status" value="2"/>
</dbReference>
<feature type="transmembrane region" description="Helical" evidence="11">
    <location>
        <begin position="792"/>
        <end position="812"/>
    </location>
</feature>
<evidence type="ECO:0000256" key="10">
    <source>
        <dbReference type="ARBA" id="ARBA00023455"/>
    </source>
</evidence>
<dbReference type="PROSITE" id="PS00211">
    <property type="entry name" value="ABC_TRANSPORTER_1"/>
    <property type="match status" value="2"/>
</dbReference>
<dbReference type="GO" id="GO:0055085">
    <property type="term" value="P:transmembrane transport"/>
    <property type="evidence" value="ECO:0007669"/>
    <property type="project" value="UniProtKB-ARBA"/>
</dbReference>
<sequence length="1205" mass="127999">MTAPEHSHATVPPPTLRSIVAEHRRGLITSALLSVLAAACSMAPYVAVYLTAAELFAPGPVDQGRIGWIAAFTALAVVLRSVLAGASSHLAHVTAYRILARLRLALADRLQRIPLGRVQRRSSGEMKKLLHDDVEQLEEALAHGVPDLAAAAAVPLTTTALLMAVDWRLGLVALAALVLLLAVSATGMALANKNNAALAAHTTVLNTAVLTYLQGIKVIRGYLRQDSGYDQARAAVIEGAELSERTLRSPVRWLVGVMTVATGFAVALLVPVAGHGFVDGRTGLDTLALFLVVALGYLTPVIGLVGVLATVLVRVQFSATAVREMLAKEELPAPARPEAPTRFDVALEGVGFAYESGREVLHGVSLAVPDGSSCALVGATGSGKTTIARLIARFWDTGGGRVTIGGVDVREIEPALLARLVAFVQQDEYVFATTLLENIRIARPGATDAEVIAAAEAAQLGELTAELPDGWATALGAGGGNLSGGQRQRISVARALLKDAPVVILDEATASLDALTERRTLQAVRTLTRGRTVIAIAHRLDTVRSSDRIAVVEDGRIRATGTHDELLAADTGYRELWNAYREATGWHLSGEGASGRVAVSPPPPATTGEADGWTRAAREVVRPGVGELGFLAQWRTLLGRGRRDLLRRGLPRLLLEGTVRSVPLAAVFLLLDAAVRQQNGGPELTHGYVWGVTGFLAAGLVLRLIAVDRTNTVIWSIATRAKADLQLSVIERLRRVPLGFFSRVDNGRISTLVTNDTVMIDFQNLPQMLTGAFLQPVYVSVALLVIDWRLALAALVGMPAFFLLTAWSDRIYHRVFTDVHRTRAETSLILIEQARGAAALRAHPDSALAGRYRDAVERLRAASVRMSVRAAPVTALAAIAVELGLVVLIVVGAALYAAGSVSATVLLMFLLLSLVLYQPVQELTTLAGYRRNQEQIARKIGEVWDAPVLTEPEHPAEPSGAELRFENVRFTYTGSESDLVLDGVDFSCRPGTITALVGASGSGKTTVANLAARLWDVESGAVRIGGADVRELGSDRVMGLVTTVHQDVYLFDGTVRFNVTLGRPEATDEEVWAALAAAQCDDVVRALPGGLDHHLADSGSGLSGGQRQRLSIARALLKDSPVLILDEAVAAVDPQTEARIQEALARLVAGRTTVVIAHRLDTVREVDRIVVLAGGSVEAAGTHEELVTASPTYRALLDAHGAQEV</sequence>
<keyword evidence="15" id="KW-1185">Reference proteome</keyword>
<feature type="transmembrane region" description="Helical" evidence="11">
    <location>
        <begin position="768"/>
        <end position="786"/>
    </location>
</feature>
<proteinExistence type="inferred from homology"/>
<comment type="subcellular location">
    <subcellularLocation>
        <location evidence="1">Cell inner membrane</location>
        <topology evidence="1">Multi-pass membrane protein</topology>
    </subcellularLocation>
</comment>
<dbReference type="AlphaFoldDB" id="A0ABC8BKR0"/>
<feature type="transmembrane region" description="Helical" evidence="11">
    <location>
        <begin position="286"/>
        <end position="313"/>
    </location>
</feature>